<evidence type="ECO:0000313" key="12">
    <source>
        <dbReference type="Proteomes" id="UP000321083"/>
    </source>
</evidence>
<evidence type="ECO:0000256" key="8">
    <source>
        <dbReference type="ARBA" id="ARBA00023098"/>
    </source>
</evidence>
<name>A0A5C6MH01_9PLAN</name>
<proteinExistence type="predicted"/>
<evidence type="ECO:0000256" key="10">
    <source>
        <dbReference type="NCBIfam" id="TIGR00215"/>
    </source>
</evidence>
<dbReference type="SUPFAM" id="SSF53756">
    <property type="entry name" value="UDP-Glycosyltransferase/glycogen phosphorylase"/>
    <property type="match status" value="1"/>
</dbReference>
<dbReference type="Proteomes" id="UP000321083">
    <property type="component" value="Unassembled WGS sequence"/>
</dbReference>
<organism evidence="11 12">
    <name type="scientific">Planctomyces bekefii</name>
    <dbReference type="NCBI Taxonomy" id="1653850"/>
    <lineage>
        <taxon>Bacteria</taxon>
        <taxon>Pseudomonadati</taxon>
        <taxon>Planctomycetota</taxon>
        <taxon>Planctomycetia</taxon>
        <taxon>Planctomycetales</taxon>
        <taxon>Planctomycetaceae</taxon>
        <taxon>Planctomyces</taxon>
    </lineage>
</organism>
<comment type="caution">
    <text evidence="11">The sequence shown here is derived from an EMBL/GenBank/DDBJ whole genome shotgun (WGS) entry which is preliminary data.</text>
</comment>
<dbReference type="EMBL" id="SRHE01000029">
    <property type="protein sequence ID" value="TWW12214.1"/>
    <property type="molecule type" value="Genomic_DNA"/>
</dbReference>
<protein>
    <recommendedName>
        <fullName evidence="3 10">Lipid-A-disaccharide synthase</fullName>
        <ecNumber evidence="2 10">2.4.1.182</ecNumber>
    </recommendedName>
</protein>
<keyword evidence="7" id="KW-0808">Transferase</keyword>
<dbReference type="GO" id="GO:0016020">
    <property type="term" value="C:membrane"/>
    <property type="evidence" value="ECO:0007669"/>
    <property type="project" value="GOC"/>
</dbReference>
<evidence type="ECO:0000256" key="9">
    <source>
        <dbReference type="ARBA" id="ARBA00048975"/>
    </source>
</evidence>
<dbReference type="PANTHER" id="PTHR30372">
    <property type="entry name" value="LIPID-A-DISACCHARIDE SYNTHASE"/>
    <property type="match status" value="1"/>
</dbReference>
<evidence type="ECO:0000256" key="4">
    <source>
        <dbReference type="ARBA" id="ARBA00022516"/>
    </source>
</evidence>
<gene>
    <name evidence="11" type="primary">lpxB</name>
    <name evidence="11" type="ORF">E3A20_02900</name>
</gene>
<dbReference type="GO" id="GO:0005543">
    <property type="term" value="F:phospholipid binding"/>
    <property type="evidence" value="ECO:0007669"/>
    <property type="project" value="TreeGrafter"/>
</dbReference>
<evidence type="ECO:0000256" key="6">
    <source>
        <dbReference type="ARBA" id="ARBA00022676"/>
    </source>
</evidence>
<dbReference type="EC" id="2.4.1.182" evidence="2 10"/>
<evidence type="ECO:0000313" key="11">
    <source>
        <dbReference type="EMBL" id="TWW12214.1"/>
    </source>
</evidence>
<keyword evidence="6" id="KW-0328">Glycosyltransferase</keyword>
<evidence type="ECO:0000256" key="3">
    <source>
        <dbReference type="ARBA" id="ARBA00020902"/>
    </source>
</evidence>
<sequence>MRIFFSAGEPSGDQHAARLISHLQRLSPSVQVEGFGGPAMRQAGCRLFHELTKLAVMGFLRVLPLVRQFYGLVSEAERHFDESPPDAVVLVDFPGFNWWIARAAKKRGIPVYYYLPPQLWAWAPWRIRKVRRWVDHVLCALPFEYDWYKSRGAACSWVGHPFFDQVRERALDVEILGQLNSGAGPLVALLPGSRGHEIEKNWPVMMEVVRRLAVRFPQTRWAVGCYRDDQRLRCQKLQATSGLDLPLNYFTGAASEVIESADCCLMVSGSISLELLARRKPGIVLYRVPQIGRFFARFLMLCRWISLPNLMANREVMPEFVSSGDPEPDIVKIVERLGLWLGDRAALRQVQADMGALADRTAAAGASEAAARFLVERLAGTTELKRAA</sequence>
<keyword evidence="5" id="KW-0441">Lipid A biosynthesis</keyword>
<dbReference type="InterPro" id="IPR003835">
    <property type="entry name" value="Glyco_trans_19"/>
</dbReference>
<keyword evidence="4" id="KW-0444">Lipid biosynthesis</keyword>
<evidence type="ECO:0000256" key="1">
    <source>
        <dbReference type="ARBA" id="ARBA00002056"/>
    </source>
</evidence>
<evidence type="ECO:0000256" key="5">
    <source>
        <dbReference type="ARBA" id="ARBA00022556"/>
    </source>
</evidence>
<evidence type="ECO:0000256" key="7">
    <source>
        <dbReference type="ARBA" id="ARBA00022679"/>
    </source>
</evidence>
<dbReference type="AlphaFoldDB" id="A0A5C6MH01"/>
<evidence type="ECO:0000256" key="2">
    <source>
        <dbReference type="ARBA" id="ARBA00012687"/>
    </source>
</evidence>
<comment type="function">
    <text evidence="1">Condensation of UDP-2,3-diacylglucosamine and 2,3-diacylglucosamine-1-phosphate to form lipid A disaccharide, a precursor of lipid A, a phosphorylated glycolipid that anchors the lipopolysaccharide to the outer membrane of the cell.</text>
</comment>
<dbReference type="GO" id="GO:0008915">
    <property type="term" value="F:lipid-A-disaccharide synthase activity"/>
    <property type="evidence" value="ECO:0007669"/>
    <property type="project" value="UniProtKB-UniRule"/>
</dbReference>
<accession>A0A5C6MH01</accession>
<keyword evidence="12" id="KW-1185">Reference proteome</keyword>
<dbReference type="Pfam" id="PF02684">
    <property type="entry name" value="LpxB"/>
    <property type="match status" value="1"/>
</dbReference>
<reference evidence="11 12" key="1">
    <citation type="submission" date="2019-08" db="EMBL/GenBank/DDBJ databases">
        <title>100 year-old enigma solved: identification of Planctomyces bekefii, the type genus and species of the phylum Planctomycetes.</title>
        <authorList>
            <person name="Svetlana D.N."/>
            <person name="Overmann J."/>
        </authorList>
    </citation>
    <scope>NUCLEOTIDE SEQUENCE [LARGE SCALE GENOMIC DNA]</scope>
    <source>
        <strain evidence="11">Phe10_nw2017</strain>
    </source>
</reference>
<dbReference type="PANTHER" id="PTHR30372:SF4">
    <property type="entry name" value="LIPID-A-DISACCHARIDE SYNTHASE, MITOCHONDRIAL-RELATED"/>
    <property type="match status" value="1"/>
</dbReference>
<dbReference type="NCBIfam" id="TIGR00215">
    <property type="entry name" value="lpxB"/>
    <property type="match status" value="1"/>
</dbReference>
<keyword evidence="8" id="KW-0443">Lipid metabolism</keyword>
<comment type="catalytic activity">
    <reaction evidence="9">
        <text>a lipid X + a UDP-2-N,3-O-bis[(3R)-3-hydroxyacyl]-alpha-D-glucosamine = a lipid A disaccharide + UDP + H(+)</text>
        <dbReference type="Rhea" id="RHEA:67828"/>
        <dbReference type="ChEBI" id="CHEBI:15378"/>
        <dbReference type="ChEBI" id="CHEBI:58223"/>
        <dbReference type="ChEBI" id="CHEBI:137748"/>
        <dbReference type="ChEBI" id="CHEBI:176338"/>
        <dbReference type="ChEBI" id="CHEBI:176343"/>
        <dbReference type="EC" id="2.4.1.182"/>
    </reaction>
</comment>
<reference evidence="11 12" key="2">
    <citation type="submission" date="2019-08" db="EMBL/GenBank/DDBJ databases">
        <authorList>
            <person name="Henke P."/>
        </authorList>
    </citation>
    <scope>NUCLEOTIDE SEQUENCE [LARGE SCALE GENOMIC DNA]</scope>
    <source>
        <strain evidence="11">Phe10_nw2017</strain>
    </source>
</reference>
<dbReference type="GO" id="GO:0009245">
    <property type="term" value="P:lipid A biosynthetic process"/>
    <property type="evidence" value="ECO:0007669"/>
    <property type="project" value="UniProtKB-UniRule"/>
</dbReference>